<dbReference type="InterPro" id="IPR043168">
    <property type="entry name" value="DegV_C"/>
</dbReference>
<organism evidence="2 3">
    <name type="scientific">Coprococcus catus</name>
    <dbReference type="NCBI Taxonomy" id="116085"/>
    <lineage>
        <taxon>Bacteria</taxon>
        <taxon>Bacillati</taxon>
        <taxon>Bacillota</taxon>
        <taxon>Clostridia</taxon>
        <taxon>Lachnospirales</taxon>
        <taxon>Lachnospiraceae</taxon>
        <taxon>Coprococcus</taxon>
    </lineage>
</organism>
<dbReference type="EMBL" id="QVEP01000005">
    <property type="protein sequence ID" value="RGB81447.1"/>
    <property type="molecule type" value="Genomic_DNA"/>
</dbReference>
<dbReference type="NCBIfam" id="TIGR00762">
    <property type="entry name" value="DegV"/>
    <property type="match status" value="1"/>
</dbReference>
<dbReference type="Gene3D" id="3.40.50.10170">
    <property type="match status" value="1"/>
</dbReference>
<reference evidence="2 3" key="1">
    <citation type="submission" date="2018-08" db="EMBL/GenBank/DDBJ databases">
        <title>A genome reference for cultivated species of the human gut microbiota.</title>
        <authorList>
            <person name="Zou Y."/>
            <person name="Xue W."/>
            <person name="Luo G."/>
        </authorList>
    </citation>
    <scope>NUCLEOTIDE SEQUENCE [LARGE SCALE GENOMIC DNA]</scope>
    <source>
        <strain evidence="2 3">AF45-17</strain>
    </source>
</reference>
<dbReference type="RefSeq" id="WP_117527127.1">
    <property type="nucleotide sequence ID" value="NZ_JAQDKA010000001.1"/>
</dbReference>
<dbReference type="Gene3D" id="3.30.1180.10">
    <property type="match status" value="1"/>
</dbReference>
<evidence type="ECO:0000313" key="2">
    <source>
        <dbReference type="EMBL" id="RGB81447.1"/>
    </source>
</evidence>
<name>A0A3E2TRJ9_9FIRM</name>
<dbReference type="PANTHER" id="PTHR33434">
    <property type="entry name" value="DEGV DOMAIN-CONTAINING PROTEIN DR_1986-RELATED"/>
    <property type="match status" value="1"/>
</dbReference>
<protein>
    <submittedName>
        <fullName evidence="2">DegV family protein</fullName>
    </submittedName>
</protein>
<dbReference type="InterPro" id="IPR003797">
    <property type="entry name" value="DegV"/>
</dbReference>
<dbReference type="InterPro" id="IPR050270">
    <property type="entry name" value="DegV_domain_contain"/>
</dbReference>
<evidence type="ECO:0000256" key="1">
    <source>
        <dbReference type="ARBA" id="ARBA00023121"/>
    </source>
</evidence>
<dbReference type="PROSITE" id="PS51482">
    <property type="entry name" value="DEGV"/>
    <property type="match status" value="1"/>
</dbReference>
<evidence type="ECO:0000313" key="3">
    <source>
        <dbReference type="Proteomes" id="UP000260773"/>
    </source>
</evidence>
<dbReference type="Proteomes" id="UP000260773">
    <property type="component" value="Unassembled WGS sequence"/>
</dbReference>
<dbReference type="PANTHER" id="PTHR33434:SF2">
    <property type="entry name" value="FATTY ACID-BINDING PROTEIN TM_1468"/>
    <property type="match status" value="1"/>
</dbReference>
<accession>A0A3E2TRJ9</accession>
<dbReference type="Pfam" id="PF02645">
    <property type="entry name" value="DegV"/>
    <property type="match status" value="1"/>
</dbReference>
<proteinExistence type="predicted"/>
<keyword evidence="1" id="KW-0446">Lipid-binding</keyword>
<gene>
    <name evidence="2" type="ORF">DW070_03075</name>
</gene>
<dbReference type="SUPFAM" id="SSF82549">
    <property type="entry name" value="DAK1/DegV-like"/>
    <property type="match status" value="1"/>
</dbReference>
<comment type="caution">
    <text evidence="2">The sequence shown here is derived from an EMBL/GenBank/DDBJ whole genome shotgun (WGS) entry which is preliminary data.</text>
</comment>
<sequence>MARIAIVTDSNSGITQAEGKKLGVYVLPMPFDIDGQPYFEDINLTQEQFYEKLTGDADVSTSQPSPDAVMSLWDDLLKNKGYDEIVHIPMSSGLSSSCATAMMLAQDYDGKVQVVDNQRISVTMKLSVLDAMKMAEDGLSAAEIKRILEEQKFNSSIYIMVDTLKYLKKGGRITPAAAALGTLLRLKPVLQIQGEKLDAFAKARTVKQAKRIMLDAIHKDIETRMGGEVNMDNLHIAAAYTPGEGVEQWLEEIRREFPDKEIVVDPLSLSISCHIGPGALAITVTKKTEY</sequence>
<dbReference type="GO" id="GO:0008289">
    <property type="term" value="F:lipid binding"/>
    <property type="evidence" value="ECO:0007669"/>
    <property type="project" value="UniProtKB-KW"/>
</dbReference>
<dbReference type="AlphaFoldDB" id="A0A3E2TRJ9"/>